<dbReference type="FunFam" id="3.40.50.1820:FF:000179">
    <property type="entry name" value="Lipase"/>
    <property type="match status" value="1"/>
</dbReference>
<dbReference type="Pfam" id="PF04083">
    <property type="entry name" value="Abhydro_lipase"/>
    <property type="match status" value="1"/>
</dbReference>
<reference evidence="6" key="1">
    <citation type="submission" date="2020-05" db="UniProtKB">
        <authorList>
            <consortium name="EnsemblMetazoa"/>
        </authorList>
    </citation>
    <scope>IDENTIFICATION</scope>
    <source>
        <strain evidence="6">USDA</strain>
    </source>
</reference>
<dbReference type="InterPro" id="IPR029058">
    <property type="entry name" value="AB_hydrolase_fold"/>
</dbReference>
<dbReference type="InterPro" id="IPR025483">
    <property type="entry name" value="Lipase_euk"/>
</dbReference>
<keyword evidence="7" id="KW-1185">Reference proteome</keyword>
<feature type="active site" description="Charge relay system" evidence="3">
    <location>
        <position position="373"/>
    </location>
</feature>
<proteinExistence type="inferred from homology"/>
<protein>
    <recommendedName>
        <fullName evidence="2">Lipase</fullName>
    </recommendedName>
</protein>
<name>A0A1I8QD43_STOCA</name>
<feature type="active site" description="Charge relay system" evidence="3">
    <location>
        <position position="342"/>
    </location>
</feature>
<dbReference type="GO" id="GO:0016042">
    <property type="term" value="P:lipid catabolic process"/>
    <property type="evidence" value="ECO:0007669"/>
    <property type="project" value="UniProtKB-KW"/>
</dbReference>
<evidence type="ECO:0000256" key="4">
    <source>
        <dbReference type="SAM" id="SignalP"/>
    </source>
</evidence>
<sequence>MQTLTAFVIFLLAVVVTSAGAVDTCDRIIQHGYPCGRHNLTTSDGYRLTMFRIPHSHRGDPQHNVTDKPPVLFMHCVECSSDIWILVGPDSALPFMLADAGFDVWLGNARGNMYSEEHVTMERSSIAFWAFSLDELGTIDVPAKIDYILAKSKKKSLHFVGYSQGTTNFIAALSNKPEYNDKIRSSHLLGPVVFLCHVGGPFPVLASPLVGSDNPFAHMLGTLVGTVPLHELTALARSVALALCTRPDFEEMCVGIMNIIAGWDSPYLNRSVIPELLSTFPAGCSFRQFVHYAQNVMSCDFRYFDFGLAGNMLKYGQAKPPSYNLSNVHPETPMELYFADNDNFVPARDIYHLYKIFGKRASWNRVKHTKYNHNDYAMAYNVKECLYDCILDKMQEYERRPFKGDQCTCFKKNAF</sequence>
<feature type="active site" description="Nucleophile" evidence="3">
    <location>
        <position position="163"/>
    </location>
</feature>
<keyword evidence="2" id="KW-0443">Lipid metabolism</keyword>
<evidence type="ECO:0000256" key="3">
    <source>
        <dbReference type="PIRSR" id="PIRSR000862-1"/>
    </source>
</evidence>
<dbReference type="PIRSF" id="PIRSF000862">
    <property type="entry name" value="Steryl_ester_lip"/>
    <property type="match status" value="1"/>
</dbReference>
<evidence type="ECO:0000256" key="2">
    <source>
        <dbReference type="PIRNR" id="PIRNR000862"/>
    </source>
</evidence>
<dbReference type="VEuPathDB" id="VectorBase:SCAU016038"/>
<accession>A0A1I8QD43</accession>
<keyword evidence="2" id="KW-0442">Lipid degradation</keyword>
<dbReference type="AlphaFoldDB" id="A0A1I8QD43"/>
<dbReference type="Gene3D" id="3.40.50.1820">
    <property type="entry name" value="alpha/beta hydrolase"/>
    <property type="match status" value="1"/>
</dbReference>
<dbReference type="GO" id="GO:0016788">
    <property type="term" value="F:hydrolase activity, acting on ester bonds"/>
    <property type="evidence" value="ECO:0007669"/>
    <property type="project" value="InterPro"/>
</dbReference>
<dbReference type="PANTHER" id="PTHR11005">
    <property type="entry name" value="LYSOSOMAL ACID LIPASE-RELATED"/>
    <property type="match status" value="1"/>
</dbReference>
<keyword evidence="2" id="KW-0378">Hydrolase</keyword>
<evidence type="ECO:0000313" key="7">
    <source>
        <dbReference type="Proteomes" id="UP000095300"/>
    </source>
</evidence>
<organism evidence="6 7">
    <name type="scientific">Stomoxys calcitrans</name>
    <name type="common">Stable fly</name>
    <name type="synonym">Conops calcitrans</name>
    <dbReference type="NCBI Taxonomy" id="35570"/>
    <lineage>
        <taxon>Eukaryota</taxon>
        <taxon>Metazoa</taxon>
        <taxon>Ecdysozoa</taxon>
        <taxon>Arthropoda</taxon>
        <taxon>Hexapoda</taxon>
        <taxon>Insecta</taxon>
        <taxon>Pterygota</taxon>
        <taxon>Neoptera</taxon>
        <taxon>Endopterygota</taxon>
        <taxon>Diptera</taxon>
        <taxon>Brachycera</taxon>
        <taxon>Muscomorpha</taxon>
        <taxon>Muscoidea</taxon>
        <taxon>Muscidae</taxon>
        <taxon>Stomoxys</taxon>
    </lineage>
</organism>
<feature type="domain" description="Partial AB-hydrolase lipase" evidence="5">
    <location>
        <begin position="27"/>
        <end position="86"/>
    </location>
</feature>
<dbReference type="KEGG" id="scac:106094981"/>
<dbReference type="EnsemblMetazoa" id="SCAU016038-RA">
    <property type="protein sequence ID" value="SCAU016038-PA"/>
    <property type="gene ID" value="SCAU016038"/>
</dbReference>
<comment type="similarity">
    <text evidence="1 2">Belongs to the AB hydrolase superfamily. Lipase family.</text>
</comment>
<dbReference type="InterPro" id="IPR006693">
    <property type="entry name" value="AB_hydrolase_lipase"/>
</dbReference>
<feature type="signal peptide" evidence="4">
    <location>
        <begin position="1"/>
        <end position="21"/>
    </location>
</feature>
<evidence type="ECO:0000259" key="5">
    <source>
        <dbReference type="Pfam" id="PF04083"/>
    </source>
</evidence>
<evidence type="ECO:0000256" key="1">
    <source>
        <dbReference type="ARBA" id="ARBA00010701"/>
    </source>
</evidence>
<keyword evidence="4" id="KW-0732">Signal</keyword>
<evidence type="ECO:0000313" key="6">
    <source>
        <dbReference type="EnsemblMetazoa" id="SCAU016038-PA"/>
    </source>
</evidence>
<dbReference type="OrthoDB" id="9974421at2759"/>
<dbReference type="STRING" id="35570.A0A1I8QD43"/>
<dbReference type="Proteomes" id="UP000095300">
    <property type="component" value="Unassembled WGS sequence"/>
</dbReference>
<gene>
    <name evidence="6" type="primary">106094981</name>
</gene>
<feature type="chain" id="PRO_5009328132" description="Lipase" evidence="4">
    <location>
        <begin position="22"/>
        <end position="415"/>
    </location>
</feature>
<dbReference type="SUPFAM" id="SSF53474">
    <property type="entry name" value="alpha/beta-Hydrolases"/>
    <property type="match status" value="1"/>
</dbReference>